<accession>A0ABS8S113</accession>
<evidence type="ECO:0000313" key="3">
    <source>
        <dbReference type="Proteomes" id="UP000823775"/>
    </source>
</evidence>
<organism evidence="2 3">
    <name type="scientific">Datura stramonium</name>
    <name type="common">Jimsonweed</name>
    <name type="synonym">Common thornapple</name>
    <dbReference type="NCBI Taxonomy" id="4076"/>
    <lineage>
        <taxon>Eukaryota</taxon>
        <taxon>Viridiplantae</taxon>
        <taxon>Streptophyta</taxon>
        <taxon>Embryophyta</taxon>
        <taxon>Tracheophyta</taxon>
        <taxon>Spermatophyta</taxon>
        <taxon>Magnoliopsida</taxon>
        <taxon>eudicotyledons</taxon>
        <taxon>Gunneridae</taxon>
        <taxon>Pentapetalae</taxon>
        <taxon>asterids</taxon>
        <taxon>lamiids</taxon>
        <taxon>Solanales</taxon>
        <taxon>Solanaceae</taxon>
        <taxon>Solanoideae</taxon>
        <taxon>Datureae</taxon>
        <taxon>Datura</taxon>
    </lineage>
</organism>
<feature type="transmembrane region" description="Helical" evidence="1">
    <location>
        <begin position="71"/>
        <end position="93"/>
    </location>
</feature>
<evidence type="ECO:0000313" key="2">
    <source>
        <dbReference type="EMBL" id="MCD7452785.1"/>
    </source>
</evidence>
<gene>
    <name evidence="2" type="ORF">HAX54_018138</name>
</gene>
<reference evidence="2 3" key="1">
    <citation type="journal article" date="2021" name="BMC Genomics">
        <title>Datura genome reveals duplications of psychoactive alkaloid biosynthetic genes and high mutation rate following tissue culture.</title>
        <authorList>
            <person name="Rajewski A."/>
            <person name="Carter-House D."/>
            <person name="Stajich J."/>
            <person name="Litt A."/>
        </authorList>
    </citation>
    <scope>NUCLEOTIDE SEQUENCE [LARGE SCALE GENOMIC DNA]</scope>
    <source>
        <strain evidence="2">AR-01</strain>
    </source>
</reference>
<sequence length="102" mass="11628">NGDNWDPDPGWYRTWLGRLVPLASPNQHYSDLKLTPWLMLALGSDFFNFYLTLFIFSLVRPLAKAIENISCAIYRFPFISLAFFGVGNFTTGWKVDGTATIM</sequence>
<keyword evidence="1" id="KW-0472">Membrane</keyword>
<evidence type="ECO:0000256" key="1">
    <source>
        <dbReference type="SAM" id="Phobius"/>
    </source>
</evidence>
<comment type="caution">
    <text evidence="2">The sequence shown here is derived from an EMBL/GenBank/DDBJ whole genome shotgun (WGS) entry which is preliminary data.</text>
</comment>
<dbReference type="Proteomes" id="UP000823775">
    <property type="component" value="Unassembled WGS sequence"/>
</dbReference>
<proteinExistence type="predicted"/>
<keyword evidence="1" id="KW-0812">Transmembrane</keyword>
<dbReference type="EMBL" id="JACEIK010000223">
    <property type="protein sequence ID" value="MCD7452785.1"/>
    <property type="molecule type" value="Genomic_DNA"/>
</dbReference>
<keyword evidence="1" id="KW-1133">Transmembrane helix</keyword>
<protein>
    <submittedName>
        <fullName evidence="2">Uncharacterized protein</fullName>
    </submittedName>
</protein>
<feature type="transmembrane region" description="Helical" evidence="1">
    <location>
        <begin position="37"/>
        <end position="59"/>
    </location>
</feature>
<name>A0ABS8S113_DATST</name>
<feature type="non-terminal residue" evidence="2">
    <location>
        <position position="1"/>
    </location>
</feature>
<keyword evidence="3" id="KW-1185">Reference proteome</keyword>